<name>A0ABS2AMF2_9ACTN</name>
<dbReference type="Proteomes" id="UP000632138">
    <property type="component" value="Unassembled WGS sequence"/>
</dbReference>
<protein>
    <submittedName>
        <fullName evidence="1">Uncharacterized protein</fullName>
    </submittedName>
</protein>
<organism evidence="1 2">
    <name type="scientific">Paractinoplanes ovalisporus</name>
    <dbReference type="NCBI Taxonomy" id="2810368"/>
    <lineage>
        <taxon>Bacteria</taxon>
        <taxon>Bacillati</taxon>
        <taxon>Actinomycetota</taxon>
        <taxon>Actinomycetes</taxon>
        <taxon>Micromonosporales</taxon>
        <taxon>Micromonosporaceae</taxon>
        <taxon>Paractinoplanes</taxon>
    </lineage>
</organism>
<sequence>MAKHRYDPDEAAAAGVINLLCDRLKELGKEEQIRAEMSPDLRRRVDDAVRWHKRHQNR</sequence>
<gene>
    <name evidence="1" type="ORF">JIG36_33335</name>
</gene>
<evidence type="ECO:0000313" key="2">
    <source>
        <dbReference type="Proteomes" id="UP000632138"/>
    </source>
</evidence>
<evidence type="ECO:0000313" key="1">
    <source>
        <dbReference type="EMBL" id="MBM2620406.1"/>
    </source>
</evidence>
<dbReference type="EMBL" id="JAENHP010000014">
    <property type="protein sequence ID" value="MBM2620406.1"/>
    <property type="molecule type" value="Genomic_DNA"/>
</dbReference>
<accession>A0ABS2AMF2</accession>
<comment type="caution">
    <text evidence="1">The sequence shown here is derived from an EMBL/GenBank/DDBJ whole genome shotgun (WGS) entry which is preliminary data.</text>
</comment>
<reference evidence="1 2" key="1">
    <citation type="submission" date="2021-01" db="EMBL/GenBank/DDBJ databases">
        <title>Actinoplanes sp. nov. LDG1-06 isolated from lichen.</title>
        <authorList>
            <person name="Saeng-In P."/>
            <person name="Phongsopitanun W."/>
            <person name="Kanchanasin P."/>
            <person name="Yuki M."/>
            <person name="Kudo T."/>
            <person name="Ohkuma M."/>
            <person name="Tanasupawat S."/>
        </authorList>
    </citation>
    <scope>NUCLEOTIDE SEQUENCE [LARGE SCALE GENOMIC DNA]</scope>
    <source>
        <strain evidence="1 2">LDG1-06</strain>
    </source>
</reference>
<keyword evidence="2" id="KW-1185">Reference proteome</keyword>
<dbReference type="RefSeq" id="WP_203380387.1">
    <property type="nucleotide sequence ID" value="NZ_JAENHP010000014.1"/>
</dbReference>
<proteinExistence type="predicted"/>